<evidence type="ECO:0000256" key="1">
    <source>
        <dbReference type="SAM" id="Phobius"/>
    </source>
</evidence>
<keyword evidence="1" id="KW-1133">Transmembrane helix</keyword>
<name>A0A1F4S3Z9_UNCSA</name>
<comment type="caution">
    <text evidence="2">The sequence shown here is derived from an EMBL/GenBank/DDBJ whole genome shotgun (WGS) entry which is preliminary data.</text>
</comment>
<accession>A0A1F4S3Z9</accession>
<proteinExistence type="predicted"/>
<feature type="transmembrane region" description="Helical" evidence="1">
    <location>
        <begin position="299"/>
        <end position="317"/>
    </location>
</feature>
<sequence length="422" mass="48151">MFGRKIDYIGRMEQMELSGKFNYHRPTKKPISYQEPLTPGAKRTIKRLAVAAALAGWYAFSTPSSIPKIDDYVLPETISVSQAEFNTPGGDQIKITSPQIVKTSDIDLSSSFTIKTGRYSLIKEESSFLSSYLGKYIFSLPDKLYFWDLDLGAGLDAVQTGALLTTLESHKELKNLTARINHNAILEDTGRLFTDPQVKARNGFFSRMTLGLFSTLSGELYSELGRKDYYNSMTQTVVVFTNEPFAFSHELGHHIDHQRFSSDWPYVLASAYPPVTPYKEWRASKNALTLLQPKEEWQFYRFLMPALFAYIFAYYLFAKKTLKTEAQIKLDNINQKYLHIFRYFFKDNPFEIKAKHILRYMTTQTAKLGTGIFAYREIIGLMGNESAFSTTLGCLSFAVAFSMTGRITNKVLKKVAPYVHEQ</sequence>
<evidence type="ECO:0000313" key="2">
    <source>
        <dbReference type="EMBL" id="OGC15161.1"/>
    </source>
</evidence>
<dbReference type="Proteomes" id="UP000177905">
    <property type="component" value="Unassembled WGS sequence"/>
</dbReference>
<organism evidence="2 3">
    <name type="scientific">candidate division WOR-1 bacterium RIFOXYB2_FULL_36_35</name>
    <dbReference type="NCBI Taxonomy" id="1802578"/>
    <lineage>
        <taxon>Bacteria</taxon>
        <taxon>Bacillati</taxon>
        <taxon>Saganbacteria</taxon>
    </lineage>
</organism>
<gene>
    <name evidence="2" type="ORF">A2290_08850</name>
</gene>
<reference evidence="2 3" key="1">
    <citation type="journal article" date="2016" name="Nat. Commun.">
        <title>Thousands of microbial genomes shed light on interconnected biogeochemical processes in an aquifer system.</title>
        <authorList>
            <person name="Anantharaman K."/>
            <person name="Brown C.T."/>
            <person name="Hug L.A."/>
            <person name="Sharon I."/>
            <person name="Castelle C.J."/>
            <person name="Probst A.J."/>
            <person name="Thomas B.C."/>
            <person name="Singh A."/>
            <person name="Wilkins M.J."/>
            <person name="Karaoz U."/>
            <person name="Brodie E.L."/>
            <person name="Williams K.H."/>
            <person name="Hubbard S.S."/>
            <person name="Banfield J.F."/>
        </authorList>
    </citation>
    <scope>NUCLEOTIDE SEQUENCE [LARGE SCALE GENOMIC DNA]</scope>
</reference>
<dbReference type="AlphaFoldDB" id="A0A1F4S3Z9"/>
<evidence type="ECO:0000313" key="3">
    <source>
        <dbReference type="Proteomes" id="UP000177905"/>
    </source>
</evidence>
<keyword evidence="1" id="KW-0472">Membrane</keyword>
<dbReference type="EMBL" id="MEUA01000024">
    <property type="protein sequence ID" value="OGC15161.1"/>
    <property type="molecule type" value="Genomic_DNA"/>
</dbReference>
<keyword evidence="1" id="KW-0812">Transmembrane</keyword>
<protein>
    <submittedName>
        <fullName evidence="2">Uncharacterized protein</fullName>
    </submittedName>
</protein>